<evidence type="ECO:0000313" key="11">
    <source>
        <dbReference type="EMBL" id="MFB9470098.1"/>
    </source>
</evidence>
<dbReference type="Gene3D" id="3.40.390.10">
    <property type="entry name" value="Collagenase (Catalytic Domain)"/>
    <property type="match status" value="1"/>
</dbReference>
<feature type="region of interest" description="Disordered" evidence="9">
    <location>
        <begin position="227"/>
        <end position="250"/>
    </location>
</feature>
<protein>
    <submittedName>
        <fullName evidence="11">Zinc metalloprotease</fullName>
    </submittedName>
</protein>
<dbReference type="EMBL" id="JBHMCF010000011">
    <property type="protein sequence ID" value="MFB9470098.1"/>
    <property type="molecule type" value="Genomic_DNA"/>
</dbReference>
<evidence type="ECO:0000256" key="1">
    <source>
        <dbReference type="ARBA" id="ARBA00008721"/>
    </source>
</evidence>
<dbReference type="GO" id="GO:0008237">
    <property type="term" value="F:metallopeptidase activity"/>
    <property type="evidence" value="ECO:0007669"/>
    <property type="project" value="UniProtKB-KW"/>
</dbReference>
<dbReference type="Pfam" id="PF05572">
    <property type="entry name" value="Peptidase_M43"/>
    <property type="match status" value="1"/>
</dbReference>
<gene>
    <name evidence="11" type="ORF">ACFFR3_11310</name>
</gene>
<evidence type="ECO:0000256" key="4">
    <source>
        <dbReference type="ARBA" id="ARBA00022729"/>
    </source>
</evidence>
<dbReference type="PANTHER" id="PTHR47466:SF1">
    <property type="entry name" value="METALLOPROTEASE MEP1 (AFU_ORTHOLOGUE AFUA_1G07730)-RELATED"/>
    <property type="match status" value="1"/>
</dbReference>
<evidence type="ECO:0000256" key="3">
    <source>
        <dbReference type="ARBA" id="ARBA00022723"/>
    </source>
</evidence>
<dbReference type="CDD" id="cd04275">
    <property type="entry name" value="ZnMc_pappalysin_like"/>
    <property type="match status" value="1"/>
</dbReference>
<keyword evidence="4" id="KW-0732">Signal</keyword>
<keyword evidence="8" id="KW-1015">Disulfide bond</keyword>
<reference evidence="11 12" key="1">
    <citation type="submission" date="2024-09" db="EMBL/GenBank/DDBJ databases">
        <authorList>
            <person name="Sun Q."/>
            <person name="Mori K."/>
        </authorList>
    </citation>
    <scope>NUCLEOTIDE SEQUENCE [LARGE SCALE GENOMIC DNA]</scope>
    <source>
        <strain evidence="11 12">JCM 3324</strain>
    </source>
</reference>
<name>A0ABV5NII5_9ACTN</name>
<keyword evidence="7 11" id="KW-0482">Metalloprotease</keyword>
<dbReference type="Proteomes" id="UP001589568">
    <property type="component" value="Unassembled WGS sequence"/>
</dbReference>
<evidence type="ECO:0000256" key="6">
    <source>
        <dbReference type="ARBA" id="ARBA00022833"/>
    </source>
</evidence>
<evidence type="ECO:0000256" key="8">
    <source>
        <dbReference type="ARBA" id="ARBA00023157"/>
    </source>
</evidence>
<comment type="caution">
    <text evidence="11">The sequence shown here is derived from an EMBL/GenBank/DDBJ whole genome shotgun (WGS) entry which is preliminary data.</text>
</comment>
<keyword evidence="6" id="KW-0862">Zinc</keyword>
<dbReference type="InterPro" id="IPR024079">
    <property type="entry name" value="MetalloPept_cat_dom_sf"/>
</dbReference>
<evidence type="ECO:0000259" key="10">
    <source>
        <dbReference type="Pfam" id="PF05572"/>
    </source>
</evidence>
<keyword evidence="5" id="KW-0378">Hydrolase</keyword>
<evidence type="ECO:0000256" key="5">
    <source>
        <dbReference type="ARBA" id="ARBA00022801"/>
    </source>
</evidence>
<dbReference type="PANTHER" id="PTHR47466">
    <property type="match status" value="1"/>
</dbReference>
<evidence type="ECO:0000256" key="7">
    <source>
        <dbReference type="ARBA" id="ARBA00023049"/>
    </source>
</evidence>
<accession>A0ABV5NII5</accession>
<evidence type="ECO:0000256" key="2">
    <source>
        <dbReference type="ARBA" id="ARBA00022670"/>
    </source>
</evidence>
<organism evidence="11 12">
    <name type="scientific">Nonomuraea salmonea</name>
    <dbReference type="NCBI Taxonomy" id="46181"/>
    <lineage>
        <taxon>Bacteria</taxon>
        <taxon>Bacillati</taxon>
        <taxon>Actinomycetota</taxon>
        <taxon>Actinomycetes</taxon>
        <taxon>Streptosporangiales</taxon>
        <taxon>Streptosporangiaceae</taxon>
        <taxon>Nonomuraea</taxon>
    </lineage>
</organism>
<feature type="domain" description="Peptidase M43 pregnancy-associated plasma-A" evidence="10">
    <location>
        <begin position="146"/>
        <end position="289"/>
    </location>
</feature>
<evidence type="ECO:0000313" key="12">
    <source>
        <dbReference type="Proteomes" id="UP001589568"/>
    </source>
</evidence>
<dbReference type="InterPro" id="IPR008754">
    <property type="entry name" value="Peptidase_M43"/>
</dbReference>
<dbReference type="RefSeq" id="WP_379483061.1">
    <property type="nucleotide sequence ID" value="NZ_JBHMCF010000011.1"/>
</dbReference>
<keyword evidence="12" id="KW-1185">Reference proteome</keyword>
<proteinExistence type="inferred from homology"/>
<keyword evidence="2" id="KW-0645">Protease</keyword>
<comment type="similarity">
    <text evidence="1">Belongs to the peptidase M43B family.</text>
</comment>
<dbReference type="SUPFAM" id="SSF55486">
    <property type="entry name" value="Metalloproteases ('zincins'), catalytic domain"/>
    <property type="match status" value="1"/>
</dbReference>
<evidence type="ECO:0000256" key="9">
    <source>
        <dbReference type="SAM" id="MobiDB-lite"/>
    </source>
</evidence>
<keyword evidence="3" id="KW-0479">Metal-binding</keyword>
<sequence length="308" mass="33204">MPDTDRCATMPVHRRLLASSPRYALALAAIENETFARRTARAAARDEVVTIPVVVHVVHRTPEQDVGQEQIDSQLKVLNADFRMANPDVSKVPQVWRNVVADARLEFRLASTGPDGEPTSGVVRVSTDAAGFSTDDRVKFSAQGGSDAWPADRYLNVWVCELTDALGYAAFPGGPPELDGVVIRHSAFGTTGTAAAPYDGGRTATHEVGHWLNLRHIWGDDGDGCSGSDFVDDTPNQAGPNRGSPSFPAVSCGNAPNGDMFMNYMDYVEDAAMYMFTLGQAERMDAALAGPRSSFLTPQLRQSMRASV</sequence>